<feature type="region of interest" description="Disordered" evidence="1">
    <location>
        <begin position="1"/>
        <end position="48"/>
    </location>
</feature>
<name>A0A916YB80_9MICO</name>
<sequence>MQDAERLRKDEEDSQTSDRRSEAQGLSDGRRAKRGVRARRQALRSRKTSARVIALMQIKLPMAFIVADNPERPGQVRSSEPSSLGAPMSRPTTDVDIDIAP</sequence>
<accession>A0A916YB80</accession>
<reference evidence="2" key="1">
    <citation type="journal article" date="2014" name="Int. J. Syst. Evol. Microbiol.">
        <title>Complete genome sequence of Corynebacterium casei LMG S-19264T (=DSM 44701T), isolated from a smear-ripened cheese.</title>
        <authorList>
            <consortium name="US DOE Joint Genome Institute (JGI-PGF)"/>
            <person name="Walter F."/>
            <person name="Albersmeier A."/>
            <person name="Kalinowski J."/>
            <person name="Ruckert C."/>
        </authorList>
    </citation>
    <scope>NUCLEOTIDE SEQUENCE</scope>
    <source>
        <strain evidence="2">CGMCC 1.15152</strain>
    </source>
</reference>
<dbReference type="AlphaFoldDB" id="A0A916YB80"/>
<evidence type="ECO:0000313" key="2">
    <source>
        <dbReference type="EMBL" id="GGD37900.1"/>
    </source>
</evidence>
<dbReference type="Proteomes" id="UP000633205">
    <property type="component" value="Unassembled WGS sequence"/>
</dbReference>
<dbReference type="EMBL" id="BMHO01000001">
    <property type="protein sequence ID" value="GGD37900.1"/>
    <property type="molecule type" value="Genomic_DNA"/>
</dbReference>
<feature type="compositionally biased region" description="Basic residues" evidence="1">
    <location>
        <begin position="31"/>
        <end position="48"/>
    </location>
</feature>
<evidence type="ECO:0000313" key="3">
    <source>
        <dbReference type="Proteomes" id="UP000633205"/>
    </source>
</evidence>
<proteinExistence type="predicted"/>
<protein>
    <submittedName>
        <fullName evidence="2">Uncharacterized protein</fullName>
    </submittedName>
</protein>
<gene>
    <name evidence="2" type="ORF">GCM10010915_18450</name>
</gene>
<comment type="caution">
    <text evidence="2">The sequence shown here is derived from an EMBL/GenBank/DDBJ whole genome shotgun (WGS) entry which is preliminary data.</text>
</comment>
<reference evidence="2" key="2">
    <citation type="submission" date="2020-09" db="EMBL/GenBank/DDBJ databases">
        <authorList>
            <person name="Sun Q."/>
            <person name="Zhou Y."/>
        </authorList>
    </citation>
    <scope>NUCLEOTIDE SEQUENCE</scope>
    <source>
        <strain evidence="2">CGMCC 1.15152</strain>
    </source>
</reference>
<feature type="region of interest" description="Disordered" evidence="1">
    <location>
        <begin position="68"/>
        <end position="101"/>
    </location>
</feature>
<evidence type="ECO:0000256" key="1">
    <source>
        <dbReference type="SAM" id="MobiDB-lite"/>
    </source>
</evidence>
<keyword evidence="3" id="KW-1185">Reference proteome</keyword>
<organism evidence="2 3">
    <name type="scientific">Microbacterium faecale</name>
    <dbReference type="NCBI Taxonomy" id="1804630"/>
    <lineage>
        <taxon>Bacteria</taxon>
        <taxon>Bacillati</taxon>
        <taxon>Actinomycetota</taxon>
        <taxon>Actinomycetes</taxon>
        <taxon>Micrococcales</taxon>
        <taxon>Microbacteriaceae</taxon>
        <taxon>Microbacterium</taxon>
    </lineage>
</organism>
<feature type="compositionally biased region" description="Basic and acidic residues" evidence="1">
    <location>
        <begin position="1"/>
        <end position="22"/>
    </location>
</feature>